<evidence type="ECO:0000313" key="1">
    <source>
        <dbReference type="EMBL" id="CDW87407.1"/>
    </source>
</evidence>
<name>A0A078B2G4_STYLE</name>
<dbReference type="EMBL" id="CCKQ01015584">
    <property type="protein sequence ID" value="CDW87407.1"/>
    <property type="molecule type" value="Genomic_DNA"/>
</dbReference>
<sequence>MKVMQLISHQLAINSYKDIHLRLKLYKRYQQHKLIIPQKAYLIYSPPMIIATWPTPHLQQISLFTQKFYDSNYNQLTNPNFFVEKQGQQITLKEDSDLNQATYYIKVQIFLTDRDQYNFYHITVEVSCIKADIKVNISEISLNHTILESPKKIVVYNYFSSSYPSRCGYKLKLKQNPSYQFNSEIVEFDPVTGTIKYHSTRFYIQSYNDFNEEKAYILVTLVVLLPQAYLEKVNSVTDLNLIDKKIYTDIESTYTLPERIFDIEGVNVLIEYNAIKDFTLLNGNIFEMNPKKKHVGTYQIGIKFTDSKDSGITLLKKSFKIEVVETIEEVAISKCPLQNQESCLPIISMVSQVGRLEITFPVNLKVWDSQYYPQISQAMYLQLIKTDQARNVRIVNWTVQEYQKKKITLDLKFNQPLLISTSLHNDYILKVNQTIQEKIPPQMLNTYAEQTLIAAFKVFDSTLVSTIVTNLALSVFLGVALKQIWYFNGDLYSDPNSNIIAGGSIQAINDNYENSVVGYFDELGNNKWMRQINGNDRNNAVSFLQFLGQAYSSVFVQLTRPGLQYLVINVTDGLILKQILYQPSNRAQETVNVYIDSNSILYSSVIDYDLVFGNIWLFSINLTTSEIKMTKKLRDLIYDNFDSGQQLFAGSCSTCKYLIYTGYQQEQFEFYYIDKDFLKDPIYFGQNDYISRGKLIQMLDDDNTFFSCEETPQTFNVFFGRYNVQMGTSDVLQAITDDVTACLDLKITANDTGQFLSVLVRDGTYQNSEFKYIFYKFGNTAYLIKFYKTQASEYQSSAIFQKSSSAMLFIEYSKTGVNCITLQTTQTNYTLKSISDIFTSNDNCYLFNSPNITSNFTFYLGYDICEIKPSYSVEFYDSNYNQLTNPNFFVQKLGQKITLIEGSDMNQATYYIKVSSSLADRDQKNFYHIMLEISQSPKNIDVNQFFSSSSPLSCGFKLRLQQNPSYQFDSEIIQFDPVAGTIKYQITLAVLLPSVYLEKVNSVTDLNLIDKKIYTDIETIYTLPERIFNIDGVNVFIEDNSIKDFALLNGNIFSMNPKQKHVGTYYISIKFTDSQDSGITLLKKTFKIEVVWLNKTIEEEAISKCPLQNQESCLP</sequence>
<organism evidence="1 2">
    <name type="scientific">Stylonychia lemnae</name>
    <name type="common">Ciliate</name>
    <dbReference type="NCBI Taxonomy" id="5949"/>
    <lineage>
        <taxon>Eukaryota</taxon>
        <taxon>Sar</taxon>
        <taxon>Alveolata</taxon>
        <taxon>Ciliophora</taxon>
        <taxon>Intramacronucleata</taxon>
        <taxon>Spirotrichea</taxon>
        <taxon>Stichotrichia</taxon>
        <taxon>Sporadotrichida</taxon>
        <taxon>Oxytrichidae</taxon>
        <taxon>Stylonychinae</taxon>
        <taxon>Stylonychia</taxon>
    </lineage>
</organism>
<dbReference type="AlphaFoldDB" id="A0A078B2G4"/>
<reference evidence="1 2" key="1">
    <citation type="submission" date="2014-06" db="EMBL/GenBank/DDBJ databases">
        <authorList>
            <person name="Swart Estienne"/>
        </authorList>
    </citation>
    <scope>NUCLEOTIDE SEQUENCE [LARGE SCALE GENOMIC DNA]</scope>
    <source>
        <strain evidence="1 2">130c</strain>
    </source>
</reference>
<accession>A0A078B2G4</accession>
<keyword evidence="2" id="KW-1185">Reference proteome</keyword>
<gene>
    <name evidence="1" type="primary">Contig229.g265</name>
    <name evidence="1" type="ORF">STYLEM_16510</name>
</gene>
<proteinExistence type="predicted"/>
<evidence type="ECO:0000313" key="2">
    <source>
        <dbReference type="Proteomes" id="UP000039865"/>
    </source>
</evidence>
<dbReference type="Proteomes" id="UP000039865">
    <property type="component" value="Unassembled WGS sequence"/>
</dbReference>
<dbReference type="InParanoid" id="A0A078B2G4"/>
<protein>
    <submittedName>
        <fullName evidence="1">Uncharacterized protein</fullName>
    </submittedName>
</protein>